<reference evidence="9 10" key="1">
    <citation type="submission" date="2019-08" db="EMBL/GenBank/DDBJ databases">
        <title>In-depth cultivation of the pig gut microbiome towards novel bacterial diversity and tailored functional studies.</title>
        <authorList>
            <person name="Wylensek D."/>
            <person name="Hitch T.C.A."/>
            <person name="Clavel T."/>
        </authorList>
    </citation>
    <scope>NUCLEOTIDE SEQUENCE [LARGE SCALE GENOMIC DNA]</scope>
    <source>
        <strain evidence="9 10">WCA-MUC-591-APC-4B</strain>
    </source>
</reference>
<feature type="transmembrane region" description="Helical" evidence="7">
    <location>
        <begin position="231"/>
        <end position="252"/>
    </location>
</feature>
<keyword evidence="4 7" id="KW-0812">Transmembrane</keyword>
<feature type="transmembrane region" description="Helical" evidence="7">
    <location>
        <begin position="389"/>
        <end position="410"/>
    </location>
</feature>
<dbReference type="GO" id="GO:0005886">
    <property type="term" value="C:plasma membrane"/>
    <property type="evidence" value="ECO:0007669"/>
    <property type="project" value="UniProtKB-SubCell"/>
</dbReference>
<feature type="transmembrane region" description="Helical" evidence="7">
    <location>
        <begin position="50"/>
        <end position="67"/>
    </location>
</feature>
<protein>
    <submittedName>
        <fullName evidence="9">MFS transporter</fullName>
    </submittedName>
</protein>
<dbReference type="RefSeq" id="WP_154554535.1">
    <property type="nucleotide sequence ID" value="NZ_JAQXUZ010000010.1"/>
</dbReference>
<evidence type="ECO:0000256" key="1">
    <source>
        <dbReference type="ARBA" id="ARBA00004651"/>
    </source>
</evidence>
<evidence type="ECO:0000256" key="5">
    <source>
        <dbReference type="ARBA" id="ARBA00022989"/>
    </source>
</evidence>
<dbReference type="Proteomes" id="UP000469424">
    <property type="component" value="Unassembled WGS sequence"/>
</dbReference>
<dbReference type="EMBL" id="VUNA01000011">
    <property type="protein sequence ID" value="MST70974.1"/>
    <property type="molecule type" value="Genomic_DNA"/>
</dbReference>
<gene>
    <name evidence="9" type="ORF">FYJ65_06455</name>
</gene>
<dbReference type="PANTHER" id="PTHR23517:SF3">
    <property type="entry name" value="INTEGRAL MEMBRANE TRANSPORT PROTEIN"/>
    <property type="match status" value="1"/>
</dbReference>
<keyword evidence="10" id="KW-1185">Reference proteome</keyword>
<dbReference type="InterPro" id="IPR050171">
    <property type="entry name" value="MFS_Transporters"/>
</dbReference>
<keyword evidence="5 7" id="KW-1133">Transmembrane helix</keyword>
<evidence type="ECO:0000256" key="3">
    <source>
        <dbReference type="ARBA" id="ARBA00022475"/>
    </source>
</evidence>
<feature type="transmembrane region" description="Helical" evidence="7">
    <location>
        <begin position="12"/>
        <end position="30"/>
    </location>
</feature>
<dbReference type="Gene3D" id="1.20.1250.20">
    <property type="entry name" value="MFS general substrate transporter like domains"/>
    <property type="match status" value="1"/>
</dbReference>
<feature type="domain" description="Major facilitator superfamily (MFS) profile" evidence="8">
    <location>
        <begin position="1"/>
        <end position="415"/>
    </location>
</feature>
<evidence type="ECO:0000313" key="9">
    <source>
        <dbReference type="EMBL" id="MST70974.1"/>
    </source>
</evidence>
<keyword evidence="3" id="KW-1003">Cell membrane</keyword>
<comment type="caution">
    <text evidence="9">The sequence shown here is derived from an EMBL/GenBank/DDBJ whole genome shotgun (WGS) entry which is preliminary data.</text>
</comment>
<feature type="transmembrane region" description="Helical" evidence="7">
    <location>
        <begin position="147"/>
        <end position="165"/>
    </location>
</feature>
<feature type="transmembrane region" description="Helical" evidence="7">
    <location>
        <begin position="357"/>
        <end position="377"/>
    </location>
</feature>
<dbReference type="InterPro" id="IPR020846">
    <property type="entry name" value="MFS_dom"/>
</dbReference>
<accession>A0A6N7XJ55</accession>
<dbReference type="GO" id="GO:0022857">
    <property type="term" value="F:transmembrane transporter activity"/>
    <property type="evidence" value="ECO:0007669"/>
    <property type="project" value="InterPro"/>
</dbReference>
<dbReference type="InterPro" id="IPR011701">
    <property type="entry name" value="MFS"/>
</dbReference>
<dbReference type="Pfam" id="PF07690">
    <property type="entry name" value="MFS_1"/>
    <property type="match status" value="1"/>
</dbReference>
<evidence type="ECO:0000256" key="2">
    <source>
        <dbReference type="ARBA" id="ARBA00022448"/>
    </source>
</evidence>
<evidence type="ECO:0000256" key="6">
    <source>
        <dbReference type="ARBA" id="ARBA00023136"/>
    </source>
</evidence>
<feature type="transmembrane region" description="Helical" evidence="7">
    <location>
        <begin position="102"/>
        <end position="126"/>
    </location>
</feature>
<evidence type="ECO:0000313" key="10">
    <source>
        <dbReference type="Proteomes" id="UP000469424"/>
    </source>
</evidence>
<evidence type="ECO:0000256" key="7">
    <source>
        <dbReference type="SAM" id="Phobius"/>
    </source>
</evidence>
<organism evidence="9 10">
    <name type="scientific">Mogibacterium kristiansenii</name>
    <dbReference type="NCBI Taxonomy" id="2606708"/>
    <lineage>
        <taxon>Bacteria</taxon>
        <taxon>Bacillati</taxon>
        <taxon>Bacillota</taxon>
        <taxon>Clostridia</taxon>
        <taxon>Peptostreptococcales</taxon>
        <taxon>Anaerovoracaceae</taxon>
        <taxon>Mogibacterium</taxon>
    </lineage>
</organism>
<keyword evidence="6 7" id="KW-0472">Membrane</keyword>
<feature type="transmembrane region" description="Helical" evidence="7">
    <location>
        <begin position="177"/>
        <end position="196"/>
    </location>
</feature>
<dbReference type="PANTHER" id="PTHR23517">
    <property type="entry name" value="RESISTANCE PROTEIN MDTM, PUTATIVE-RELATED-RELATED"/>
    <property type="match status" value="1"/>
</dbReference>
<dbReference type="AlphaFoldDB" id="A0A6N7XJ55"/>
<dbReference type="CDD" id="cd06174">
    <property type="entry name" value="MFS"/>
    <property type="match status" value="1"/>
</dbReference>
<proteinExistence type="predicted"/>
<dbReference type="SUPFAM" id="SSF103473">
    <property type="entry name" value="MFS general substrate transporter"/>
    <property type="match status" value="1"/>
</dbReference>
<keyword evidence="2" id="KW-0813">Transport</keyword>
<name>A0A6N7XJ55_9FIRM</name>
<evidence type="ECO:0000256" key="4">
    <source>
        <dbReference type="ARBA" id="ARBA00022692"/>
    </source>
</evidence>
<feature type="transmembrane region" description="Helical" evidence="7">
    <location>
        <begin position="79"/>
        <end position="96"/>
    </location>
</feature>
<comment type="subcellular location">
    <subcellularLocation>
        <location evidence="1">Cell membrane</location>
        <topology evidence="1">Multi-pass membrane protein</topology>
    </subcellularLocation>
</comment>
<dbReference type="PROSITE" id="PS50850">
    <property type="entry name" value="MFS"/>
    <property type="match status" value="1"/>
</dbReference>
<feature type="transmembrane region" description="Helical" evidence="7">
    <location>
        <begin position="297"/>
        <end position="316"/>
    </location>
</feature>
<dbReference type="InterPro" id="IPR036259">
    <property type="entry name" value="MFS_trans_sf"/>
</dbReference>
<evidence type="ECO:0000259" key="8">
    <source>
        <dbReference type="PROSITE" id="PS50850"/>
    </source>
</evidence>
<feature type="transmembrane region" description="Helical" evidence="7">
    <location>
        <begin position="322"/>
        <end position="345"/>
    </location>
</feature>
<sequence>MGTQSKLKKNMLRLILISIAGTMIYGLPYFRSYYYDAYLQTYGLTNAQMGMFGSIFGIMGACSYLFGGVVADIFTPKKLMSVSMVLTGLGGLLHLLHPNYLMLVFIYLLWGFTSLFAFWPALLKVLRSLANEDEQSKAYGFMDATRGVTNAVQLAVTLAIFNALSKKASDLAGLNGVVIFYSAICIVMGIGLYFVLDERKFETEKKDDVKAEDEESKFSFAIVKQVLKMPVVWMLSLVVCCSYTMNILFYYFTPYATANLSMTAAAGAMVTMLAQYVRPVACVVGGVAADRIGRANVMYGTLGIMLASTLVLIFAGSMTSKVFIGICVCIYFGMYAAYSLAFSMFDECGIPKHMSGTAIGLICTIGYMPEFICPLLAGKVLDSYGNAGYHILFVFLAVMMVIGLVILTVYKRYIKKMHAKGAL</sequence>